<gene>
    <name evidence="1" type="ORF">B296_00033721</name>
</gene>
<accession>A0A426YJ63</accession>
<reference evidence="1 2" key="1">
    <citation type="journal article" date="2014" name="Agronomy (Basel)">
        <title>A Draft Genome Sequence for Ensete ventricosum, the Drought-Tolerant Tree Against Hunger.</title>
        <authorList>
            <person name="Harrison J."/>
            <person name="Moore K.A."/>
            <person name="Paszkiewicz K."/>
            <person name="Jones T."/>
            <person name="Grant M."/>
            <person name="Ambacheew D."/>
            <person name="Muzemil S."/>
            <person name="Studholme D.J."/>
        </authorList>
    </citation>
    <scope>NUCLEOTIDE SEQUENCE [LARGE SCALE GENOMIC DNA]</scope>
</reference>
<evidence type="ECO:0000313" key="1">
    <source>
        <dbReference type="EMBL" id="RRT51697.1"/>
    </source>
</evidence>
<dbReference type="EMBL" id="AMZH03012091">
    <property type="protein sequence ID" value="RRT51697.1"/>
    <property type="molecule type" value="Genomic_DNA"/>
</dbReference>
<protein>
    <submittedName>
        <fullName evidence="1">Uncharacterized protein</fullName>
    </submittedName>
</protein>
<name>A0A426YJ63_ENSVE</name>
<evidence type="ECO:0000313" key="2">
    <source>
        <dbReference type="Proteomes" id="UP000287651"/>
    </source>
</evidence>
<organism evidence="1 2">
    <name type="scientific">Ensete ventricosum</name>
    <name type="common">Abyssinian banana</name>
    <name type="synonym">Musa ensete</name>
    <dbReference type="NCBI Taxonomy" id="4639"/>
    <lineage>
        <taxon>Eukaryota</taxon>
        <taxon>Viridiplantae</taxon>
        <taxon>Streptophyta</taxon>
        <taxon>Embryophyta</taxon>
        <taxon>Tracheophyta</taxon>
        <taxon>Spermatophyta</taxon>
        <taxon>Magnoliopsida</taxon>
        <taxon>Liliopsida</taxon>
        <taxon>Zingiberales</taxon>
        <taxon>Musaceae</taxon>
        <taxon>Ensete</taxon>
    </lineage>
</organism>
<dbReference type="AlphaFoldDB" id="A0A426YJ63"/>
<comment type="caution">
    <text evidence="1">The sequence shown here is derived from an EMBL/GenBank/DDBJ whole genome shotgun (WGS) entry which is preliminary data.</text>
</comment>
<dbReference type="Proteomes" id="UP000287651">
    <property type="component" value="Unassembled WGS sequence"/>
</dbReference>
<sequence>MRLGTRQECVESSPRVLRVCQDGAREFAKRKSRLVGRLSRAAEKLAGRLPMTRAMKLQPDDGLRSNLSIGPGFERCSGISSEFARKFAEGIGKLTCRRLPEEDHRTRCKNVGWQDGCTAVAQVVGRLTATNPLRLGG</sequence>
<proteinExistence type="predicted"/>